<gene>
    <name evidence="1" type="ORF">BT62DRAFT_914089</name>
</gene>
<name>A0A9P7VFK9_9AGAR</name>
<protein>
    <submittedName>
        <fullName evidence="1">Uncharacterized protein</fullName>
    </submittedName>
</protein>
<reference evidence="1" key="1">
    <citation type="submission" date="2020-11" db="EMBL/GenBank/DDBJ databases">
        <title>Adaptations for nitrogen fixation in a non-lichenized fungal sporocarp promotes dispersal by wood-feeding termites.</title>
        <authorList>
            <consortium name="DOE Joint Genome Institute"/>
            <person name="Koch R.A."/>
            <person name="Yoon G."/>
            <person name="Arayal U."/>
            <person name="Lail K."/>
            <person name="Amirebrahimi M."/>
            <person name="Labutti K."/>
            <person name="Lipzen A."/>
            <person name="Riley R."/>
            <person name="Barry K."/>
            <person name="Henrissat B."/>
            <person name="Grigoriev I.V."/>
            <person name="Herr J.R."/>
            <person name="Aime M.C."/>
        </authorList>
    </citation>
    <scope>NUCLEOTIDE SEQUENCE</scope>
    <source>
        <strain evidence="1">MCA 3950</strain>
    </source>
</reference>
<evidence type="ECO:0000313" key="2">
    <source>
        <dbReference type="Proteomes" id="UP000812287"/>
    </source>
</evidence>
<comment type="caution">
    <text evidence="1">The sequence shown here is derived from an EMBL/GenBank/DDBJ whole genome shotgun (WGS) entry which is preliminary data.</text>
</comment>
<dbReference type="AlphaFoldDB" id="A0A9P7VFK9"/>
<dbReference type="OrthoDB" id="2347030at2759"/>
<evidence type="ECO:0000313" key="1">
    <source>
        <dbReference type="EMBL" id="KAG7439256.1"/>
    </source>
</evidence>
<accession>A0A9P7VFK9</accession>
<sequence>LDCSFTNRKHKLDLDHCETVIEFSIRETVYSDIWYLHLFNQAMAQSYHLLDYG</sequence>
<keyword evidence="2" id="KW-1185">Reference proteome</keyword>
<feature type="non-terminal residue" evidence="1">
    <location>
        <position position="1"/>
    </location>
</feature>
<proteinExistence type="predicted"/>
<organism evidence="1 2">
    <name type="scientific">Guyanagaster necrorhizus</name>
    <dbReference type="NCBI Taxonomy" id="856835"/>
    <lineage>
        <taxon>Eukaryota</taxon>
        <taxon>Fungi</taxon>
        <taxon>Dikarya</taxon>
        <taxon>Basidiomycota</taxon>
        <taxon>Agaricomycotina</taxon>
        <taxon>Agaricomycetes</taxon>
        <taxon>Agaricomycetidae</taxon>
        <taxon>Agaricales</taxon>
        <taxon>Marasmiineae</taxon>
        <taxon>Physalacriaceae</taxon>
        <taxon>Guyanagaster</taxon>
    </lineage>
</organism>
<dbReference type="Proteomes" id="UP000812287">
    <property type="component" value="Unassembled WGS sequence"/>
</dbReference>
<dbReference type="EMBL" id="MU250603">
    <property type="protein sequence ID" value="KAG7439256.1"/>
    <property type="molecule type" value="Genomic_DNA"/>
</dbReference>